<name>A0A7H9FGD5_STROR</name>
<evidence type="ECO:0000313" key="2">
    <source>
        <dbReference type="Proteomes" id="UP000510746"/>
    </source>
</evidence>
<sequence length="94" mass="10770">MKNIKLYFKDKSLISLSGRPFGVEIYDKQIANNIEGESEVILEFPPQIRSFASSFPQGLLASEIEKLGLEKVKEKFKIHSEFPGLEKGFWESFD</sequence>
<proteinExistence type="predicted"/>
<accession>A0A7H9FGD5</accession>
<organism evidence="1 2">
    <name type="scientific">Streptococcus oralis subsp. oralis</name>
    <dbReference type="NCBI Taxonomy" id="1891914"/>
    <lineage>
        <taxon>Bacteria</taxon>
        <taxon>Bacillati</taxon>
        <taxon>Bacillota</taxon>
        <taxon>Bacilli</taxon>
        <taxon>Lactobacillales</taxon>
        <taxon>Streptococcaceae</taxon>
        <taxon>Streptococcus</taxon>
    </lineage>
</organism>
<evidence type="ECO:0000313" key="1">
    <source>
        <dbReference type="EMBL" id="QLL96973.1"/>
    </source>
</evidence>
<dbReference type="Proteomes" id="UP000510746">
    <property type="component" value="Chromosome"/>
</dbReference>
<dbReference type="EMBL" id="CP054135">
    <property type="protein sequence ID" value="QLL96973.1"/>
    <property type="molecule type" value="Genomic_DNA"/>
</dbReference>
<dbReference type="RefSeq" id="WP_000789635.1">
    <property type="nucleotide sequence ID" value="NZ_CP054135.1"/>
</dbReference>
<reference evidence="1 2" key="1">
    <citation type="submission" date="2020-05" db="EMBL/GenBank/DDBJ databases">
        <title>A novel sialic acid binding adhesin present in multiple species contributes to the pathogenesis of Infective endocarditis.</title>
        <authorList>
            <person name="Gaytan M.O."/>
            <person name="Singh A.K."/>
            <person name="Woodiga S.A."/>
            <person name="Patel S.A."/>
            <person name="Ann S.-S."/>
            <person name="Vera Ponce de Leon A."/>
            <person name="McGrath S."/>
            <person name="Miller A."/>
            <person name="Bush J."/>
            <person name="van der Linden M."/>
            <person name="Magrini V."/>
            <person name="Wilson R.K."/>
            <person name="Kitten T."/>
            <person name="King S.J."/>
        </authorList>
    </citation>
    <scope>NUCLEOTIDE SEQUENCE [LARGE SCALE GENOMIC DNA]</scope>
    <source>
        <strain evidence="1 2">ATCC 10557</strain>
    </source>
</reference>
<dbReference type="AlphaFoldDB" id="A0A7H9FGD5"/>
<protein>
    <submittedName>
        <fullName evidence="1">DUF4325 domain-containing protein</fullName>
    </submittedName>
</protein>
<gene>
    <name evidence="1" type="ORF">HRJ33_07240</name>
</gene>